<organism evidence="1 2">
    <name type="scientific">Myxococcus virescens</name>
    <dbReference type="NCBI Taxonomy" id="83456"/>
    <lineage>
        <taxon>Bacteria</taxon>
        <taxon>Pseudomonadati</taxon>
        <taxon>Myxococcota</taxon>
        <taxon>Myxococcia</taxon>
        <taxon>Myxococcales</taxon>
        <taxon>Cystobacterineae</taxon>
        <taxon>Myxococcaceae</taxon>
        <taxon>Myxococcus</taxon>
    </lineage>
</organism>
<comment type="caution">
    <text evidence="1">The sequence shown here is derived from an EMBL/GenBank/DDBJ whole genome shotgun (WGS) entry which is preliminary data.</text>
</comment>
<dbReference type="EMBL" id="BJVY01000020">
    <property type="protein sequence ID" value="GEL71878.1"/>
    <property type="molecule type" value="Genomic_DNA"/>
</dbReference>
<name>A0A511HE98_9BACT</name>
<dbReference type="SUPFAM" id="SSF53901">
    <property type="entry name" value="Thiolase-like"/>
    <property type="match status" value="1"/>
</dbReference>
<proteinExistence type="predicted"/>
<dbReference type="AlphaFoldDB" id="A0A511HE98"/>
<sequence length="181" mass="18765">MDAGVLGMLDQEGRVHAEEVLDGFVPGEGAGFLLLSSQRTLPNSTAIAYVSSPGLGEEQGHRYSEKPYLGDGLADAVRAAVEGASGLPVRAVFASLNGESFGAKEWGVAFIRNREALHPELRMEHPADCFGDLGAATGPVLVGLAALGLKRGHLPGPCLAWCSSETAPRAATLVSSEPMPS</sequence>
<evidence type="ECO:0008006" key="3">
    <source>
        <dbReference type="Google" id="ProtNLM"/>
    </source>
</evidence>
<accession>A0A511HE98</accession>
<protein>
    <recommendedName>
        <fullName evidence="3">Beta-ketoacyl synthase N-terminal domain-containing protein</fullName>
    </recommendedName>
</protein>
<dbReference type="InterPro" id="IPR016039">
    <property type="entry name" value="Thiolase-like"/>
</dbReference>
<evidence type="ECO:0000313" key="1">
    <source>
        <dbReference type="EMBL" id="GEL71878.1"/>
    </source>
</evidence>
<dbReference type="GO" id="GO:0016746">
    <property type="term" value="F:acyltransferase activity"/>
    <property type="evidence" value="ECO:0007669"/>
    <property type="project" value="InterPro"/>
</dbReference>
<dbReference type="Proteomes" id="UP000321224">
    <property type="component" value="Unassembled WGS sequence"/>
</dbReference>
<evidence type="ECO:0000313" key="2">
    <source>
        <dbReference type="Proteomes" id="UP000321224"/>
    </source>
</evidence>
<reference evidence="1 2" key="1">
    <citation type="submission" date="2019-07" db="EMBL/GenBank/DDBJ databases">
        <title>Whole genome shotgun sequence of Myxococcus virescens NBRC 100334.</title>
        <authorList>
            <person name="Hosoyama A."/>
            <person name="Uohara A."/>
            <person name="Ohji S."/>
            <person name="Ichikawa N."/>
        </authorList>
    </citation>
    <scope>NUCLEOTIDE SEQUENCE [LARGE SCALE GENOMIC DNA]</scope>
    <source>
        <strain evidence="1 2">NBRC 100334</strain>
    </source>
</reference>
<gene>
    <name evidence="1" type="ORF">MVI01_36620</name>
</gene>